<evidence type="ECO:0000313" key="1">
    <source>
        <dbReference type="EMBL" id="OKO98802.1"/>
    </source>
</evidence>
<proteinExistence type="predicted"/>
<name>A0A1Q5TF26_9GAMM</name>
<dbReference type="AlphaFoldDB" id="A0A1Q5TF26"/>
<dbReference type="OrthoDB" id="9799384at2"/>
<sequence length="59" mass="6887">MRADLFQQLLSGVKEMVAIENGELQPEPSRVHRHVVPDADFELTKNRFKVAKNLKKKWL</sequence>
<protein>
    <submittedName>
        <fullName evidence="1">Transcriptional regulator</fullName>
    </submittedName>
</protein>
<reference evidence="1 2" key="1">
    <citation type="submission" date="2016-09" db="EMBL/GenBank/DDBJ databases">
        <title>Xenorhabdus thuongxuanensis sp. nov. and Xenorhabdus eapokensis sp. nov., isolated from Steinernema species.</title>
        <authorList>
            <person name="Kaempfer P."/>
            <person name="Tobias N.J."/>
            <person name="Phan Ke L."/>
            <person name="Bode H.B."/>
            <person name="Glaeser S.P."/>
        </authorList>
    </citation>
    <scope>NUCLEOTIDE SEQUENCE [LARGE SCALE GENOMIC DNA]</scope>
    <source>
        <strain evidence="1 2">DL20</strain>
    </source>
</reference>
<dbReference type="STRING" id="1873482.Xedl_03790"/>
<comment type="caution">
    <text evidence="1">The sequence shown here is derived from an EMBL/GenBank/DDBJ whole genome shotgun (WGS) entry which is preliminary data.</text>
</comment>
<dbReference type="Proteomes" id="UP000186268">
    <property type="component" value="Unassembled WGS sequence"/>
</dbReference>
<dbReference type="RefSeq" id="WP_074025275.1">
    <property type="nucleotide sequence ID" value="NZ_CAWNAG010000181.1"/>
</dbReference>
<organism evidence="1 2">
    <name type="scientific">Xenorhabdus eapokensis</name>
    <dbReference type="NCBI Taxonomy" id="1873482"/>
    <lineage>
        <taxon>Bacteria</taxon>
        <taxon>Pseudomonadati</taxon>
        <taxon>Pseudomonadota</taxon>
        <taxon>Gammaproteobacteria</taxon>
        <taxon>Enterobacterales</taxon>
        <taxon>Morganellaceae</taxon>
        <taxon>Xenorhabdus</taxon>
    </lineage>
</organism>
<keyword evidence="2" id="KW-1185">Reference proteome</keyword>
<gene>
    <name evidence="1" type="ORF">Xedl_03790</name>
</gene>
<dbReference type="EMBL" id="MKGQ01000070">
    <property type="protein sequence ID" value="OKO98802.1"/>
    <property type="molecule type" value="Genomic_DNA"/>
</dbReference>
<accession>A0A1Q5TF26</accession>
<evidence type="ECO:0000313" key="2">
    <source>
        <dbReference type="Proteomes" id="UP000186268"/>
    </source>
</evidence>